<name>A0A1F4T7Z3_UNCSA</name>
<dbReference type="EMBL" id="MEUG01000001">
    <property type="protein sequence ID" value="OGC28911.1"/>
    <property type="molecule type" value="Genomic_DNA"/>
</dbReference>
<protein>
    <recommendedName>
        <fullName evidence="3">3D domain-containing protein</fullName>
    </recommendedName>
</protein>
<proteinExistence type="predicted"/>
<accession>A0A1F4T7Z3</accession>
<gene>
    <name evidence="1" type="ORF">A3K49_03990</name>
</gene>
<dbReference type="Proteomes" id="UP000178602">
    <property type="component" value="Unassembled WGS sequence"/>
</dbReference>
<sequence>MIISHKYNVYYGGTVTSTAYNSLPNQTDDTPWITAMGTRCREGVVASNFLPLGTKVMIEGFGERVFVVEDRMHTRFSDRIDVWFRGYNDAMKYGKRDIDFYIVKS</sequence>
<dbReference type="CDD" id="cd14667">
    <property type="entry name" value="3D_containing_proteins"/>
    <property type="match status" value="1"/>
</dbReference>
<dbReference type="InterPro" id="IPR059180">
    <property type="entry name" value="3D_YorM"/>
</dbReference>
<comment type="caution">
    <text evidence="1">The sequence shown here is derived from an EMBL/GenBank/DDBJ whole genome shotgun (WGS) entry which is preliminary data.</text>
</comment>
<evidence type="ECO:0000313" key="1">
    <source>
        <dbReference type="EMBL" id="OGC28911.1"/>
    </source>
</evidence>
<evidence type="ECO:0008006" key="3">
    <source>
        <dbReference type="Google" id="ProtNLM"/>
    </source>
</evidence>
<dbReference type="AlphaFoldDB" id="A0A1F4T7Z3"/>
<reference evidence="1 2" key="1">
    <citation type="journal article" date="2016" name="Nat. Commun.">
        <title>Thousands of microbial genomes shed light on interconnected biogeochemical processes in an aquifer system.</title>
        <authorList>
            <person name="Anantharaman K."/>
            <person name="Brown C.T."/>
            <person name="Hug L.A."/>
            <person name="Sharon I."/>
            <person name="Castelle C.J."/>
            <person name="Probst A.J."/>
            <person name="Thomas B.C."/>
            <person name="Singh A."/>
            <person name="Wilkins M.J."/>
            <person name="Karaoz U."/>
            <person name="Brodie E.L."/>
            <person name="Williams K.H."/>
            <person name="Hubbard S.S."/>
            <person name="Banfield J.F."/>
        </authorList>
    </citation>
    <scope>NUCLEOTIDE SEQUENCE [LARGE SCALE GENOMIC DNA]</scope>
</reference>
<evidence type="ECO:0000313" key="2">
    <source>
        <dbReference type="Proteomes" id="UP000178602"/>
    </source>
</evidence>
<organism evidence="1 2">
    <name type="scientific">candidate division WOR-1 bacterium RIFOXYC12_FULL_54_18</name>
    <dbReference type="NCBI Taxonomy" id="1802584"/>
    <lineage>
        <taxon>Bacteria</taxon>
        <taxon>Bacillati</taxon>
        <taxon>Saganbacteria</taxon>
    </lineage>
</organism>